<gene>
    <name evidence="1" type="ORF">P9H32_00470</name>
</gene>
<dbReference type="InterPro" id="IPR023296">
    <property type="entry name" value="Glyco_hydro_beta-prop_sf"/>
</dbReference>
<evidence type="ECO:0000313" key="1">
    <source>
        <dbReference type="EMBL" id="MDZ8117085.1"/>
    </source>
</evidence>
<dbReference type="GO" id="GO:0016787">
    <property type="term" value="F:hydrolase activity"/>
    <property type="evidence" value="ECO:0007669"/>
    <property type="project" value="UniProtKB-KW"/>
</dbReference>
<dbReference type="EMBL" id="JARVCO010000002">
    <property type="protein sequence ID" value="MDZ8117085.1"/>
    <property type="molecule type" value="Genomic_DNA"/>
</dbReference>
<organism evidence="1 2">
    <name type="scientific">Pontiella agarivorans</name>
    <dbReference type="NCBI Taxonomy" id="3038953"/>
    <lineage>
        <taxon>Bacteria</taxon>
        <taxon>Pseudomonadati</taxon>
        <taxon>Kiritimatiellota</taxon>
        <taxon>Kiritimatiellia</taxon>
        <taxon>Kiritimatiellales</taxon>
        <taxon>Pontiellaceae</taxon>
        <taxon>Pontiella</taxon>
    </lineage>
</organism>
<sequence>MSTYARINILVGLSVGIAAVTANGMEKKKHVVERERPAEWKNLVFGGRFADRFLPMPDLGGMTSDTWGETNVVPREVRNGIEDPEWSYWGGNTMLEEDGKFHLMVARWPEDAPKGHMSWFDSEVAHAVSDSPYGPFEVTQVIGPGHNPTYYRTQSGQYMLYIIDGWYTADSVNGPWTEVEVEYDSRDRKNTKQKNYLHNNTFIKREDGSFYMLNRHGQAWFSKDGIDTYYRVSPEIVYPKVPGRFEDPLVWKDHIQYHLIVNDWAGRIAWHQRSRDGVNWVVEPGEAYMPGIAVNENGTKEDWFKFERIRVVQDEYGRPFAANFAVIDVLKHSDLPNDKHNSKLIVIPMTVGRLLTVMNKEPITAETKTIRVKVQAEDDFNPHTDLDLDSLRFGASSEVNFGRGCRVVKSRKQGDDLVLVFDAKGNGFSEENFAGKLLGKNKEGKMLFGWTRLPGIDYLEPILSARLPVFKGKTANVEVQNFGQVASESAVVTVIVDDREVASGAVPALNPFEKIDVKLKTGKVQLTPKSKITVRLDCKGKTVEELTRSMKERK</sequence>
<evidence type="ECO:0000313" key="2">
    <source>
        <dbReference type="Proteomes" id="UP001290861"/>
    </source>
</evidence>
<keyword evidence="1" id="KW-0378">Hydrolase</keyword>
<reference evidence="1 2" key="1">
    <citation type="journal article" date="2024" name="Appl. Environ. Microbiol.">
        <title>Pontiella agarivorans sp. nov., a novel marine anaerobic bacterium capable of degrading macroalgal polysaccharides and fixing nitrogen.</title>
        <authorList>
            <person name="Liu N."/>
            <person name="Kivenson V."/>
            <person name="Peng X."/>
            <person name="Cui Z."/>
            <person name="Lankiewicz T.S."/>
            <person name="Gosselin K.M."/>
            <person name="English C.J."/>
            <person name="Blair E.M."/>
            <person name="O'Malley M.A."/>
            <person name="Valentine D.L."/>
        </authorList>
    </citation>
    <scope>NUCLEOTIDE SEQUENCE [LARGE SCALE GENOMIC DNA]</scope>
    <source>
        <strain evidence="1 2">NLcol2</strain>
    </source>
</reference>
<dbReference type="Gene3D" id="2.115.10.20">
    <property type="entry name" value="Glycosyl hydrolase domain, family 43"/>
    <property type="match status" value="1"/>
</dbReference>
<accession>A0ABU5MSB4</accession>
<keyword evidence="2" id="KW-1185">Reference proteome</keyword>
<dbReference type="Proteomes" id="UP001290861">
    <property type="component" value="Unassembled WGS sequence"/>
</dbReference>
<protein>
    <submittedName>
        <fullName evidence="1">Glycoside hydrolase family protein</fullName>
    </submittedName>
</protein>
<dbReference type="RefSeq" id="WP_322606890.1">
    <property type="nucleotide sequence ID" value="NZ_JARVCO010000002.1"/>
</dbReference>
<comment type="caution">
    <text evidence="1">The sequence shown here is derived from an EMBL/GenBank/DDBJ whole genome shotgun (WGS) entry which is preliminary data.</text>
</comment>
<name>A0ABU5MSB4_9BACT</name>
<dbReference type="CDD" id="cd08994">
    <property type="entry name" value="GH43_62_32_68_117_130-like"/>
    <property type="match status" value="1"/>
</dbReference>
<proteinExistence type="predicted"/>